<dbReference type="SMR" id="L7TQP3"/>
<evidence type="ECO:0000313" key="8">
    <source>
        <dbReference type="EMBL" id="AGC35305.1"/>
    </source>
</evidence>
<dbReference type="SUPFAM" id="SSF51126">
    <property type="entry name" value="Pectin lyase-like"/>
    <property type="match status" value="1"/>
</dbReference>
<dbReference type="InterPro" id="IPR011050">
    <property type="entry name" value="Pectin_lyase_fold/virulence"/>
</dbReference>
<evidence type="ECO:0000256" key="7">
    <source>
        <dbReference type="SAM" id="Coils"/>
    </source>
</evidence>
<comment type="subcellular location">
    <subcellularLocation>
        <location evidence="1">Virion</location>
    </subcellularLocation>
</comment>
<dbReference type="SMART" id="SM00710">
    <property type="entry name" value="PbH1"/>
    <property type="match status" value="4"/>
</dbReference>
<evidence type="ECO:0000256" key="4">
    <source>
        <dbReference type="ARBA" id="ARBA00022844"/>
    </source>
</evidence>
<name>L7TQP3_9CAUD</name>
<evidence type="ECO:0000256" key="1">
    <source>
        <dbReference type="ARBA" id="ARBA00004328"/>
    </source>
</evidence>
<evidence type="ECO:0000256" key="5">
    <source>
        <dbReference type="ARBA" id="ARBA00023296"/>
    </source>
</evidence>
<dbReference type="GeneID" id="16193428"/>
<dbReference type="GO" id="GO:0098015">
    <property type="term" value="C:virus tail"/>
    <property type="evidence" value="ECO:0007669"/>
    <property type="project" value="UniProtKB-KW"/>
</dbReference>
<gene>
    <name evidence="8" type="ORF">AB3_004</name>
</gene>
<organism evidence="8 9">
    <name type="scientific">Acinetobacter phage AB3</name>
    <dbReference type="NCBI Taxonomy" id="1273713"/>
    <lineage>
        <taxon>Viruses</taxon>
        <taxon>Duplodnaviria</taxon>
        <taxon>Heunggongvirae</taxon>
        <taxon>Uroviricota</taxon>
        <taxon>Caudoviricetes</taxon>
        <taxon>Autographivirales</taxon>
        <taxon>Autoscriptoviridae</taxon>
        <taxon>Beijerinckvirinae</taxon>
        <taxon>Friunavirus</taxon>
        <taxon>Friunavirus AB3</taxon>
    </lineage>
</organism>
<keyword evidence="5" id="KW-1160">Virus entry into host cell</keyword>
<dbReference type="KEGG" id="vg:16193428"/>
<dbReference type="GO" id="GO:0098996">
    <property type="term" value="P:symbiont entry into host cell via disruption of host cell glycocalyx"/>
    <property type="evidence" value="ECO:0007669"/>
    <property type="project" value="UniProtKB-KW"/>
</dbReference>
<evidence type="ECO:0000256" key="3">
    <source>
        <dbReference type="ARBA" id="ARBA00022732"/>
    </source>
</evidence>
<dbReference type="RefSeq" id="YP_008060136.1">
    <property type="nucleotide sequence ID" value="NC_021337.1"/>
</dbReference>
<proteinExistence type="predicted"/>
<dbReference type="InterPro" id="IPR006626">
    <property type="entry name" value="PbH1"/>
</dbReference>
<keyword evidence="7" id="KW-0175">Coiled coil</keyword>
<protein>
    <recommendedName>
        <fullName evidence="10">Tailspike protein</fullName>
    </recommendedName>
</protein>
<dbReference type="Proteomes" id="UP000011156">
    <property type="component" value="Segment"/>
</dbReference>
<dbReference type="OrthoDB" id="7624at10239"/>
<evidence type="ECO:0008006" key="10">
    <source>
        <dbReference type="Google" id="ProtNLM"/>
    </source>
</evidence>
<evidence type="ECO:0000256" key="6">
    <source>
        <dbReference type="ARBA" id="ARBA00035731"/>
    </source>
</evidence>
<keyword evidence="4" id="KW-0946">Virion</keyword>
<feature type="coiled-coil region" evidence="7">
    <location>
        <begin position="122"/>
        <end position="149"/>
    </location>
</feature>
<accession>L7TQP3</accession>
<reference evidence="8 9" key="1">
    <citation type="journal article" date="2015" name="Genet. Mol. Res.">
        <title>Bioinformatic analysis of phage AB3, a phiKMV-like virus infecting Acinetobacter baumannii.</title>
        <authorList>
            <person name="Zhang J."/>
            <person name="Liu X."/>
            <person name="Li X.J."/>
        </authorList>
    </citation>
    <scope>NUCLEOTIDE SEQUENCE [LARGE SCALE GENOMIC DNA]</scope>
</reference>
<keyword evidence="2" id="KW-1235">Degradation of host cell envelope components during virus entry</keyword>
<keyword evidence="3" id="KW-1227">Viral tail protein</keyword>
<sequence>MNTLRSFIETVVTVPTDTFPISFEYDEKYDAVHVFLNDVAVEDLGYTVSQVNAVTLKVEPAIPEGTVRIERETDIDKMKYIFDAGALFIDQNVDADFRQIVHSQQEVRDGFIKLRGDVLPLVHGLQEALQQAQEASEAAQEAANAAEVAAGQTLYYLRYYSPDVVYPLNARLMLDNGDVVQSTVVNNTNNPNSNMNGWIKKGDLIEVDLISDLLAISNPFDGMIAYVKSYLPPNFALAIPFAGGGAFIYDATQSAVNNGVTIFNGWRRDLSDKVLTTYDAGLKGDGSDTNVTARLQAIADAVSDGFSVEFIGNYKVSTSIYFNAKKSLKLSSINGKIEGDKATWSWGSQINGTNRRGVFVFKDCHDLGITRLSVKGIQKNIFGSFQDGDSCIQLINCFNPSIRLCTLTNSFAWAIVGEGCEFPVVEYNVIADVVHQSGVNICVGGGKNAKINFNHITNCGLYGVEFETYTQLNDDTFEAIGNIVDNCYSGITATGGGVTKGNIIGNSISKSGYSALFMKSITNAKNISIFNNPCDQNYRGVIFNISPNTTFMSNPISGRAKSDLYLKINPDYFVLKVLDANNFLIHLDAVTNTGTIYIDSIAYTVTAITTYSDPTSEFGLSTLRKVTVSQTINDSLVLNKHLQRKIIAGSTTEANITMLEASDNLIVKENILSGGDYCIYYDQAAAPTGTPKQYVYDNEMLDFGINAILHTKSTNHVFYRGNKTNSTAIATYNIHADLIKNGSFATKSLKMVDCATQTSSIKPTNRFGAHKAELIVGIYASFFGGTTTGSVAISLNSGSVIITSDGVGAPLAGRMFTMNAVLQKGINSLGFVDTVGDLAFTSAYADLLVPA</sequence>
<dbReference type="EMBL" id="KC311669">
    <property type="protein sequence ID" value="AGC35305.1"/>
    <property type="molecule type" value="Genomic_DNA"/>
</dbReference>
<evidence type="ECO:0000313" key="9">
    <source>
        <dbReference type="Proteomes" id="UP000011156"/>
    </source>
</evidence>
<keyword evidence="6" id="KW-1238">Degradation of host capsule during virus entry</keyword>
<dbReference type="GO" id="GO:0098994">
    <property type="term" value="P:symbiont entry into host cell via disruption of host cell envelope"/>
    <property type="evidence" value="ECO:0007669"/>
    <property type="project" value="UniProtKB-KW"/>
</dbReference>
<evidence type="ECO:0000256" key="2">
    <source>
        <dbReference type="ARBA" id="ARBA00022717"/>
    </source>
</evidence>